<keyword evidence="6 8" id="KW-0326">Glycosidase</keyword>
<dbReference type="EC" id="3.2.1.26" evidence="3 8"/>
<reference evidence="12 13" key="1">
    <citation type="journal article" date="2015" name="Genome Announc.">
        <title>Expanding the biotechnology potential of lactobacilli through comparative genomics of 213 strains and associated genera.</title>
        <authorList>
            <person name="Sun Z."/>
            <person name="Harris H.M."/>
            <person name="McCann A."/>
            <person name="Guo C."/>
            <person name="Argimon S."/>
            <person name="Zhang W."/>
            <person name="Yang X."/>
            <person name="Jeffery I.B."/>
            <person name="Cooney J.C."/>
            <person name="Kagawa T.F."/>
            <person name="Liu W."/>
            <person name="Song Y."/>
            <person name="Salvetti E."/>
            <person name="Wrobel A."/>
            <person name="Rasinkangas P."/>
            <person name="Parkhill J."/>
            <person name="Rea M.C."/>
            <person name="O'Sullivan O."/>
            <person name="Ritari J."/>
            <person name="Douillard F.P."/>
            <person name="Paul Ross R."/>
            <person name="Yang R."/>
            <person name="Briner A.E."/>
            <person name="Felis G.E."/>
            <person name="de Vos W.M."/>
            <person name="Barrangou R."/>
            <person name="Klaenhammer T.R."/>
            <person name="Caufield P.W."/>
            <person name="Cui Y."/>
            <person name="Zhang H."/>
            <person name="O'Toole P.W."/>
        </authorList>
    </citation>
    <scope>NUCLEOTIDE SEQUENCE [LARGE SCALE GENOMIC DNA]</scope>
    <source>
        <strain evidence="12 13">DSM 20405</strain>
    </source>
</reference>
<feature type="domain" description="Glycosyl hydrolase family 32 C-terminal" evidence="11">
    <location>
        <begin position="362"/>
        <end position="458"/>
    </location>
</feature>
<dbReference type="PANTHER" id="PTHR43101">
    <property type="entry name" value="BETA-FRUCTOSIDASE"/>
    <property type="match status" value="1"/>
</dbReference>
<dbReference type="InterPro" id="IPR006232">
    <property type="entry name" value="Suc6P_hydrolase"/>
</dbReference>
<dbReference type="InterPro" id="IPR051214">
    <property type="entry name" value="GH32_Enzymes"/>
</dbReference>
<dbReference type="NCBIfam" id="TIGR01322">
    <property type="entry name" value="scrB_fam"/>
    <property type="match status" value="1"/>
</dbReference>
<evidence type="ECO:0000259" key="11">
    <source>
        <dbReference type="Pfam" id="PF08244"/>
    </source>
</evidence>
<dbReference type="InterPro" id="IPR023296">
    <property type="entry name" value="Glyco_hydro_beta-prop_sf"/>
</dbReference>
<dbReference type="Pfam" id="PF00251">
    <property type="entry name" value="Glyco_hydro_32N"/>
    <property type="match status" value="1"/>
</dbReference>
<dbReference type="CDD" id="cd18623">
    <property type="entry name" value="GH32_ScrB-like"/>
    <property type="match status" value="1"/>
</dbReference>
<accession>A0A0R2HHH1</accession>
<evidence type="ECO:0000256" key="8">
    <source>
        <dbReference type="RuleBase" id="RU362110"/>
    </source>
</evidence>
<evidence type="ECO:0000256" key="6">
    <source>
        <dbReference type="ARBA" id="ARBA00023295"/>
    </source>
</evidence>
<evidence type="ECO:0000256" key="2">
    <source>
        <dbReference type="ARBA" id="ARBA00009902"/>
    </source>
</evidence>
<dbReference type="Pfam" id="PF08244">
    <property type="entry name" value="Glyco_hydro_32C"/>
    <property type="match status" value="1"/>
</dbReference>
<keyword evidence="9" id="KW-0119">Carbohydrate metabolism</keyword>
<dbReference type="AlphaFoldDB" id="A0A0R2HHH1"/>
<evidence type="ECO:0000313" key="13">
    <source>
        <dbReference type="Proteomes" id="UP000051841"/>
    </source>
</evidence>
<proteinExistence type="inferred from homology"/>
<evidence type="ECO:0000256" key="5">
    <source>
        <dbReference type="ARBA" id="ARBA00022801"/>
    </source>
</evidence>
<comment type="pathway">
    <text evidence="1 9">Glycan biosynthesis; sucrose metabolism.</text>
</comment>
<dbReference type="InterPro" id="IPR013320">
    <property type="entry name" value="ConA-like_dom_sf"/>
</dbReference>
<gene>
    <name evidence="12" type="ORF">IV49_GL000868</name>
</gene>
<dbReference type="Gene3D" id="2.115.10.20">
    <property type="entry name" value="Glycosyl hydrolase domain, family 43"/>
    <property type="match status" value="1"/>
</dbReference>
<keyword evidence="5 8" id="KW-0378">Hydrolase</keyword>
<evidence type="ECO:0000259" key="10">
    <source>
        <dbReference type="Pfam" id="PF00251"/>
    </source>
</evidence>
<keyword evidence="9" id="KW-0963">Cytoplasm</keyword>
<dbReference type="SUPFAM" id="SSF75005">
    <property type="entry name" value="Arabinanase/levansucrase/invertase"/>
    <property type="match status" value="1"/>
</dbReference>
<feature type="domain" description="Glycosyl hydrolase family 32 N-terminal" evidence="10">
    <location>
        <begin position="36"/>
        <end position="341"/>
    </location>
</feature>
<comment type="caution">
    <text evidence="12">The sequence shown here is derived from an EMBL/GenBank/DDBJ whole genome shotgun (WGS) entry which is preliminary data.</text>
</comment>
<dbReference type="InterPro" id="IPR013148">
    <property type="entry name" value="Glyco_hydro_32_N"/>
</dbReference>
<evidence type="ECO:0000256" key="7">
    <source>
        <dbReference type="ARBA" id="ARBA00033367"/>
    </source>
</evidence>
<comment type="similarity">
    <text evidence="2 8">Belongs to the glycosyl hydrolase 32 family.</text>
</comment>
<dbReference type="SUPFAM" id="SSF49899">
    <property type="entry name" value="Concanavalin A-like lectins/glucanases"/>
    <property type="match status" value="1"/>
</dbReference>
<dbReference type="InterPro" id="IPR013189">
    <property type="entry name" value="Glyco_hydro_32_C"/>
</dbReference>
<dbReference type="EMBL" id="JQBL01000021">
    <property type="protein sequence ID" value="KRN49749.1"/>
    <property type="molecule type" value="Genomic_DNA"/>
</dbReference>
<name>A0A0R2HHH1_9FIRM</name>
<comment type="catalytic activity">
    <reaction evidence="8">
        <text>Hydrolysis of terminal non-reducing beta-D-fructofuranoside residues in beta-D-fructofuranosides.</text>
        <dbReference type="EC" id="3.2.1.26"/>
    </reaction>
</comment>
<comment type="subcellular location">
    <subcellularLocation>
        <location evidence="9">Cytoplasm</location>
    </subcellularLocation>
</comment>
<evidence type="ECO:0000256" key="3">
    <source>
        <dbReference type="ARBA" id="ARBA00012758"/>
    </source>
</evidence>
<dbReference type="UniPathway" id="UPA00238"/>
<dbReference type="Gene3D" id="2.60.120.560">
    <property type="entry name" value="Exo-inulinase, domain 1"/>
    <property type="match status" value="1"/>
</dbReference>
<dbReference type="InterPro" id="IPR001362">
    <property type="entry name" value="Glyco_hydro_32"/>
</dbReference>
<evidence type="ECO:0000256" key="9">
    <source>
        <dbReference type="RuleBase" id="RU365015"/>
    </source>
</evidence>
<evidence type="ECO:0000256" key="1">
    <source>
        <dbReference type="ARBA" id="ARBA00004914"/>
    </source>
</evidence>
<dbReference type="SMART" id="SM00640">
    <property type="entry name" value="Glyco_32"/>
    <property type="match status" value="1"/>
</dbReference>
<dbReference type="PANTHER" id="PTHR43101:SF1">
    <property type="entry name" value="BETA-FRUCTOSIDASE"/>
    <property type="match status" value="1"/>
</dbReference>
<sequence length="484" mass="56489">MKEWTREERYRVLKSKDEIAPLYEINKVSNYRQKFHVQPITGLSNDPNGFIYHQGKWHLFYQWCPWGAVHGLKYWYHVVSKDLIHWENEGVALAPDTVFDNKGCYSGTGISSHDQIYVFYTGNHRDENWVRKPYTCVAKLNEEGKLIKKDTPLFAPREDYTEHQRDPMIVYVEEKQKYFIFIGARSNEGRGTALVYSSSKLLDEWSFQGELRVKGYEEFGGMWECPCLTTIGDKDVLIFSPQYTKLPGRGECTNHNIYFVGKMDYDTLTFIPDTHYRYLDYGFDFYAAQMAANVEDKNKGVMIAWMGLPDNHYPTEEEQWEGSLTLPREIFVEGDRLIQKPIAGFTKLRIKELSGRVLPSLVELEVKCDGHSSDLRLFTKKDGSDGLMIHYDSHYKMITVDKSQLDKRFNEEVFEALDIPLDEDLDSMSIFIDQSSIELFINDGKYTFTAHVYPTEEESYFDHDEHLDIKSYELCSSVDEDFIV</sequence>
<dbReference type="GO" id="GO:0005985">
    <property type="term" value="P:sucrose metabolic process"/>
    <property type="evidence" value="ECO:0007669"/>
    <property type="project" value="UniProtKB-UniPathway"/>
</dbReference>
<comment type="function">
    <text evidence="9">Enables the bacterium to metabolize sucrose as a sole carbon source.</text>
</comment>
<dbReference type="PATRIC" id="fig|1410657.5.peg.906"/>
<keyword evidence="13" id="KW-1185">Reference proteome</keyword>
<dbReference type="Proteomes" id="UP000051841">
    <property type="component" value="Unassembled WGS sequence"/>
</dbReference>
<protein>
    <recommendedName>
        <fullName evidence="4 8">Sucrose-6-phosphate hydrolase</fullName>
        <ecNumber evidence="3 8">3.2.1.26</ecNumber>
    </recommendedName>
    <alternativeName>
        <fullName evidence="7 9">Invertase</fullName>
    </alternativeName>
</protein>
<dbReference type="GO" id="GO:0004564">
    <property type="term" value="F:beta-fructofuranosidase activity"/>
    <property type="evidence" value="ECO:0007669"/>
    <property type="project" value="UniProtKB-EC"/>
</dbReference>
<organism evidence="12 13">
    <name type="scientific">Kandleria vitulina DSM 20405</name>
    <dbReference type="NCBI Taxonomy" id="1410657"/>
    <lineage>
        <taxon>Bacteria</taxon>
        <taxon>Bacillati</taxon>
        <taxon>Bacillota</taxon>
        <taxon>Erysipelotrichia</taxon>
        <taxon>Erysipelotrichales</taxon>
        <taxon>Coprobacillaceae</taxon>
        <taxon>Kandleria</taxon>
    </lineage>
</organism>
<dbReference type="GO" id="GO:0005737">
    <property type="term" value="C:cytoplasm"/>
    <property type="evidence" value="ECO:0007669"/>
    <property type="project" value="UniProtKB-SubCell"/>
</dbReference>
<evidence type="ECO:0000313" key="12">
    <source>
        <dbReference type="EMBL" id="KRN49749.1"/>
    </source>
</evidence>
<evidence type="ECO:0000256" key="4">
    <source>
        <dbReference type="ARBA" id="ARBA00019623"/>
    </source>
</evidence>
<dbReference type="RefSeq" id="WP_031589539.1">
    <property type="nucleotide sequence ID" value="NZ_JNKN01000025.1"/>
</dbReference>